<dbReference type="GO" id="GO:0005634">
    <property type="term" value="C:nucleus"/>
    <property type="evidence" value="ECO:0007669"/>
    <property type="project" value="TreeGrafter"/>
</dbReference>
<dbReference type="PANTHER" id="PTHR10657:SF4">
    <property type="entry name" value="PEPTIDYL-PROLYL CIS-TRANS ISOMERASE-RELATED"/>
    <property type="match status" value="1"/>
</dbReference>
<dbReference type="Pfam" id="PF00639">
    <property type="entry name" value="Rotamase"/>
    <property type="match status" value="1"/>
</dbReference>
<dbReference type="GO" id="GO:0060255">
    <property type="term" value="P:regulation of macromolecule metabolic process"/>
    <property type="evidence" value="ECO:0007669"/>
    <property type="project" value="UniProtKB-ARBA"/>
</dbReference>
<dbReference type="CDD" id="cd00201">
    <property type="entry name" value="WW"/>
    <property type="match status" value="1"/>
</dbReference>
<dbReference type="SUPFAM" id="SSF54534">
    <property type="entry name" value="FKBP-like"/>
    <property type="match status" value="1"/>
</dbReference>
<dbReference type="InterPro" id="IPR036020">
    <property type="entry name" value="WW_dom_sf"/>
</dbReference>
<comment type="caution">
    <text evidence="8">The sequence shown here is derived from an EMBL/GenBank/DDBJ whole genome shotgun (WGS) entry which is preliminary data.</text>
</comment>
<evidence type="ECO:0000313" key="8">
    <source>
        <dbReference type="EMBL" id="PAV22642.1"/>
    </source>
</evidence>
<evidence type="ECO:0000256" key="4">
    <source>
        <dbReference type="PROSITE-ProRule" id="PRU00278"/>
    </source>
</evidence>
<dbReference type="EC" id="5.2.1.8" evidence="5"/>
<dbReference type="PROSITE" id="PS01159">
    <property type="entry name" value="WW_DOMAIN_1"/>
    <property type="match status" value="1"/>
</dbReference>
<reference evidence="8 9" key="1">
    <citation type="journal article" date="2017" name="Mol. Ecol.">
        <title>Comparative and population genomic landscape of Phellinus noxius: A hypervariable fungus causing root rot in trees.</title>
        <authorList>
            <person name="Chung C.L."/>
            <person name="Lee T.J."/>
            <person name="Akiba M."/>
            <person name="Lee H.H."/>
            <person name="Kuo T.H."/>
            <person name="Liu D."/>
            <person name="Ke H.M."/>
            <person name="Yokoi T."/>
            <person name="Roa M.B."/>
            <person name="Lu M.J."/>
            <person name="Chang Y.Y."/>
            <person name="Ann P.J."/>
            <person name="Tsai J.N."/>
            <person name="Chen C.Y."/>
            <person name="Tzean S.S."/>
            <person name="Ota Y."/>
            <person name="Hattori T."/>
            <person name="Sahashi N."/>
            <person name="Liou R.F."/>
            <person name="Kikuchi T."/>
            <person name="Tsai I.J."/>
        </authorList>
    </citation>
    <scope>NUCLEOTIDE SEQUENCE [LARGE SCALE GENOMIC DNA]</scope>
    <source>
        <strain evidence="8 9">FFPRI411160</strain>
    </source>
</reference>
<evidence type="ECO:0000259" key="6">
    <source>
        <dbReference type="PROSITE" id="PS50020"/>
    </source>
</evidence>
<dbReference type="EMBL" id="NBII01000002">
    <property type="protein sequence ID" value="PAV22642.1"/>
    <property type="molecule type" value="Genomic_DNA"/>
</dbReference>
<feature type="domain" description="WW" evidence="6">
    <location>
        <begin position="1"/>
        <end position="33"/>
    </location>
</feature>
<dbReference type="Gene3D" id="3.10.50.40">
    <property type="match status" value="1"/>
</dbReference>
<dbReference type="GO" id="GO:0005829">
    <property type="term" value="C:cytosol"/>
    <property type="evidence" value="ECO:0007669"/>
    <property type="project" value="TreeGrafter"/>
</dbReference>
<dbReference type="PROSITE" id="PS50020">
    <property type="entry name" value="WW_DOMAIN_2"/>
    <property type="match status" value="1"/>
</dbReference>
<keyword evidence="9" id="KW-1185">Reference proteome</keyword>
<proteinExistence type="predicted"/>
<dbReference type="InterPro" id="IPR000297">
    <property type="entry name" value="PPIase_PpiC"/>
</dbReference>
<keyword evidence="3 4" id="KW-0413">Isomerase</keyword>
<dbReference type="GO" id="GO:0080090">
    <property type="term" value="P:regulation of primary metabolic process"/>
    <property type="evidence" value="ECO:0007669"/>
    <property type="project" value="UniProtKB-ARBA"/>
</dbReference>
<comment type="catalytic activity">
    <reaction evidence="1 5">
        <text>[protein]-peptidylproline (omega=180) = [protein]-peptidylproline (omega=0)</text>
        <dbReference type="Rhea" id="RHEA:16237"/>
        <dbReference type="Rhea" id="RHEA-COMP:10747"/>
        <dbReference type="Rhea" id="RHEA-COMP:10748"/>
        <dbReference type="ChEBI" id="CHEBI:83833"/>
        <dbReference type="ChEBI" id="CHEBI:83834"/>
        <dbReference type="EC" id="5.2.1.8"/>
    </reaction>
</comment>
<evidence type="ECO:0000259" key="7">
    <source>
        <dbReference type="PROSITE" id="PS50198"/>
    </source>
</evidence>
<organism evidence="8 9">
    <name type="scientific">Pyrrhoderma noxium</name>
    <dbReference type="NCBI Taxonomy" id="2282107"/>
    <lineage>
        <taxon>Eukaryota</taxon>
        <taxon>Fungi</taxon>
        <taxon>Dikarya</taxon>
        <taxon>Basidiomycota</taxon>
        <taxon>Agaricomycotina</taxon>
        <taxon>Agaricomycetes</taxon>
        <taxon>Hymenochaetales</taxon>
        <taxon>Hymenochaetaceae</taxon>
        <taxon>Pyrrhoderma</taxon>
    </lineage>
</organism>
<dbReference type="Proteomes" id="UP000217199">
    <property type="component" value="Unassembled WGS sequence"/>
</dbReference>
<gene>
    <name evidence="8" type="ORF">PNOK_0259900</name>
</gene>
<dbReference type="FunFam" id="3.10.50.40:FF:000010">
    <property type="entry name" value="Peptidyl-prolyl cis-trans isomerase Pin1"/>
    <property type="match status" value="1"/>
</dbReference>
<protein>
    <recommendedName>
        <fullName evidence="5">Peptidyl-prolyl cis-trans isomerase</fullName>
        <ecNumber evidence="5">5.2.1.8</ecNumber>
    </recommendedName>
</protein>
<dbReference type="OrthoDB" id="2530521at2759"/>
<evidence type="ECO:0000256" key="5">
    <source>
        <dbReference type="RuleBase" id="RU363014"/>
    </source>
</evidence>
<dbReference type="PANTHER" id="PTHR10657">
    <property type="entry name" value="PEPTIDYL-PROLYL CIS-TRANS ISOMERASE"/>
    <property type="match status" value="1"/>
</dbReference>
<accession>A0A286USZ0</accession>
<dbReference type="PROSITE" id="PS50198">
    <property type="entry name" value="PPIC_PPIASE_2"/>
    <property type="match status" value="1"/>
</dbReference>
<dbReference type="InterPro" id="IPR001202">
    <property type="entry name" value="WW_dom"/>
</dbReference>
<evidence type="ECO:0000256" key="3">
    <source>
        <dbReference type="ARBA" id="ARBA00023235"/>
    </source>
</evidence>
<dbReference type="Gene3D" id="2.20.70.10">
    <property type="match status" value="1"/>
</dbReference>
<evidence type="ECO:0000256" key="1">
    <source>
        <dbReference type="ARBA" id="ARBA00000971"/>
    </source>
</evidence>
<dbReference type="AlphaFoldDB" id="A0A286USZ0"/>
<name>A0A286USZ0_9AGAM</name>
<dbReference type="FunCoup" id="A0A286USZ0">
    <property type="interactions" value="572"/>
</dbReference>
<feature type="domain" description="PpiC" evidence="7">
    <location>
        <begin position="52"/>
        <end position="163"/>
    </location>
</feature>
<dbReference type="STRING" id="2282107.A0A286USZ0"/>
<evidence type="ECO:0000313" key="9">
    <source>
        <dbReference type="Proteomes" id="UP000217199"/>
    </source>
</evidence>
<keyword evidence="2 4" id="KW-0697">Rotamase</keyword>
<dbReference type="InterPro" id="IPR046357">
    <property type="entry name" value="PPIase_dom_sf"/>
</dbReference>
<evidence type="ECO:0000256" key="2">
    <source>
        <dbReference type="ARBA" id="ARBA00023110"/>
    </source>
</evidence>
<dbReference type="InterPro" id="IPR051370">
    <property type="entry name" value="PPIase_Pin1"/>
</dbReference>
<dbReference type="GO" id="GO:0003755">
    <property type="term" value="F:peptidyl-prolyl cis-trans isomerase activity"/>
    <property type="evidence" value="ECO:0007669"/>
    <property type="project" value="UniProtKB-UniRule"/>
</dbReference>
<dbReference type="SUPFAM" id="SSF51045">
    <property type="entry name" value="WW domain"/>
    <property type="match status" value="1"/>
</dbReference>
<dbReference type="InParanoid" id="A0A286USZ0"/>
<sequence>MSSPWEVRISRSRHQPYFYNIETEESSWTTPEGLSIEEIQNLPGAELLTGDRSQVRASHLLVKHSGSRRPSSWKEENITRSKEDAIDILRQYEREIDGSVEKFGELAAKHSDCSSHTHNGDLGFFSKGMMQKPFEDATYALQVGQISDIVETDSGVHLILRTA</sequence>
<dbReference type="Pfam" id="PF00397">
    <property type="entry name" value="WW"/>
    <property type="match status" value="1"/>
</dbReference>